<dbReference type="AlphaFoldDB" id="A0A0A1UHF1"/>
<feature type="transmembrane region" description="Helical" evidence="5">
    <location>
        <begin position="46"/>
        <end position="65"/>
    </location>
</feature>
<evidence type="ECO:0000256" key="3">
    <source>
        <dbReference type="ARBA" id="ARBA00022989"/>
    </source>
</evidence>
<evidence type="ECO:0000256" key="6">
    <source>
        <dbReference type="SAM" id="MobiDB-lite"/>
    </source>
</evidence>
<dbReference type="Proteomes" id="UP000014680">
    <property type="component" value="Unassembled WGS sequence"/>
</dbReference>
<sequence>MEKVNQIFDYAQTHFKEEFELLMKTKYGLFSDVAVMNLRFKINVNNFKCTYVSLILLIMVLFILLKPFLLVVYGVMTIPVIVYFIGKNYTSFSINLPKEYPPLLIALTMGYFFAMITSYLNECMLFFVIPMVIGVTIIRAHSCFAITDAEAEYHNEHCECTSADPSATPCHCCEKKKEENAEEKTEEKTVETKEAKTE</sequence>
<dbReference type="OMA" id="HCECTSA"/>
<accession>A0A0A1UHF1</accession>
<reference evidence="7 8" key="1">
    <citation type="submission" date="2012-10" db="EMBL/GenBank/DDBJ databases">
        <authorList>
            <person name="Zafar N."/>
            <person name="Inman J."/>
            <person name="Hall N."/>
            <person name="Lorenzi H."/>
            <person name="Caler E."/>
        </authorList>
    </citation>
    <scope>NUCLEOTIDE SEQUENCE [LARGE SCALE GENOMIC DNA]</scope>
    <source>
        <strain evidence="7 8">IP1</strain>
    </source>
</reference>
<dbReference type="RefSeq" id="XP_004261983.1">
    <property type="nucleotide sequence ID" value="XM_004261935.1"/>
</dbReference>
<keyword evidence="8" id="KW-1185">Reference proteome</keyword>
<dbReference type="Pfam" id="PF03208">
    <property type="entry name" value="PRA1"/>
    <property type="match status" value="1"/>
</dbReference>
<evidence type="ECO:0000256" key="1">
    <source>
        <dbReference type="ARBA" id="ARBA00004141"/>
    </source>
</evidence>
<dbReference type="OrthoDB" id="29931at2759"/>
<evidence type="ECO:0000256" key="4">
    <source>
        <dbReference type="ARBA" id="ARBA00023136"/>
    </source>
</evidence>
<name>A0A0A1UHF1_ENTIV</name>
<gene>
    <name evidence="7" type="ORF">EIN_429880</name>
</gene>
<comment type="subcellular location">
    <subcellularLocation>
        <location evidence="1 5">Membrane</location>
        <topology evidence="1 5">Multi-pass membrane protein</topology>
    </subcellularLocation>
</comment>
<keyword evidence="2 5" id="KW-0812">Transmembrane</keyword>
<keyword evidence="3 5" id="KW-1133">Transmembrane helix</keyword>
<evidence type="ECO:0000313" key="7">
    <source>
        <dbReference type="EMBL" id="ELP95212.1"/>
    </source>
</evidence>
<dbReference type="KEGG" id="eiv:EIN_429880"/>
<keyword evidence="4 5" id="KW-0472">Membrane</keyword>
<dbReference type="GO" id="GO:0016020">
    <property type="term" value="C:membrane"/>
    <property type="evidence" value="ECO:0007669"/>
    <property type="project" value="UniProtKB-SubCell"/>
</dbReference>
<evidence type="ECO:0000256" key="2">
    <source>
        <dbReference type="ARBA" id="ARBA00022692"/>
    </source>
</evidence>
<dbReference type="EMBL" id="KB206168">
    <property type="protein sequence ID" value="ELP95212.1"/>
    <property type="molecule type" value="Genomic_DNA"/>
</dbReference>
<feature type="transmembrane region" description="Helical" evidence="5">
    <location>
        <begin position="102"/>
        <end position="120"/>
    </location>
</feature>
<evidence type="ECO:0000256" key="5">
    <source>
        <dbReference type="RuleBase" id="RU363107"/>
    </source>
</evidence>
<dbReference type="GeneID" id="14894127"/>
<proteinExistence type="inferred from homology"/>
<evidence type="ECO:0000313" key="8">
    <source>
        <dbReference type="Proteomes" id="UP000014680"/>
    </source>
</evidence>
<dbReference type="InterPro" id="IPR004895">
    <property type="entry name" value="Prenylated_rab_accept_PRA1"/>
</dbReference>
<comment type="similarity">
    <text evidence="5">Belongs to the PRA1 family.</text>
</comment>
<organism evidence="7 8">
    <name type="scientific">Entamoeba invadens IP1</name>
    <dbReference type="NCBI Taxonomy" id="370355"/>
    <lineage>
        <taxon>Eukaryota</taxon>
        <taxon>Amoebozoa</taxon>
        <taxon>Evosea</taxon>
        <taxon>Archamoebae</taxon>
        <taxon>Mastigamoebida</taxon>
        <taxon>Entamoebidae</taxon>
        <taxon>Entamoeba</taxon>
    </lineage>
</organism>
<protein>
    <recommendedName>
        <fullName evidence="5">PRA1 family protein</fullName>
    </recommendedName>
</protein>
<dbReference type="VEuPathDB" id="AmoebaDB:EIN_429880"/>
<feature type="region of interest" description="Disordered" evidence="6">
    <location>
        <begin position="178"/>
        <end position="198"/>
    </location>
</feature>